<feature type="compositionally biased region" description="Basic and acidic residues" evidence="1">
    <location>
        <begin position="27"/>
        <end position="49"/>
    </location>
</feature>
<feature type="region of interest" description="Disordered" evidence="1">
    <location>
        <begin position="23"/>
        <end position="145"/>
    </location>
</feature>
<organism evidence="2">
    <name type="scientific">Spironucleus salmonicida</name>
    <dbReference type="NCBI Taxonomy" id="348837"/>
    <lineage>
        <taxon>Eukaryota</taxon>
        <taxon>Metamonada</taxon>
        <taxon>Diplomonadida</taxon>
        <taxon>Hexamitidae</taxon>
        <taxon>Hexamitinae</taxon>
        <taxon>Spironucleus</taxon>
    </lineage>
</organism>
<reference evidence="2" key="1">
    <citation type="journal article" date="2014" name="PLoS Genet.">
        <title>The Genome of Spironucleus salmonicida Highlights a Fish Pathogen Adapted to Fluctuating Environments.</title>
        <authorList>
            <person name="Xu F."/>
            <person name="Jerlstrom-Hultqvist J."/>
            <person name="Einarsson E."/>
            <person name="Astvaldsson A."/>
            <person name="Svard S.G."/>
            <person name="Andersson J.O."/>
        </authorList>
    </citation>
    <scope>NUCLEOTIDE SEQUENCE</scope>
</reference>
<gene>
    <name evidence="2" type="ORF">SS50377_11012</name>
</gene>
<protein>
    <submittedName>
        <fullName evidence="2">Uncharacterized protein</fullName>
    </submittedName>
</protein>
<feature type="compositionally biased region" description="Basic and acidic residues" evidence="1">
    <location>
        <begin position="91"/>
        <end position="100"/>
    </location>
</feature>
<sequence length="191" mass="20191">MPNQPSKSKYKFLAKKGAGAFADVIEAPEHHEPGEGRHQAHEAAVRVRGADNQAEGAESPQKPAEQAQHSPAAGNPLRPRLGKAGPRVRAPGHEPLRDHQGPSAAATGQPGEVLLLPGSLLPGDAAREPLLPPGHKAGELPDEEVRECVRPQAGRLRVRHGEDQRPSADGVHFHALVSCPGDPANRRGLLV</sequence>
<evidence type="ECO:0000256" key="1">
    <source>
        <dbReference type="SAM" id="MobiDB-lite"/>
    </source>
</evidence>
<evidence type="ECO:0000313" key="2">
    <source>
        <dbReference type="EMBL" id="EST48776.1"/>
    </source>
</evidence>
<accession>V6LYI1</accession>
<dbReference type="EMBL" id="KI545977">
    <property type="protein sequence ID" value="EST48776.1"/>
    <property type="molecule type" value="Genomic_DNA"/>
</dbReference>
<name>V6LYI1_9EUKA</name>
<proteinExistence type="predicted"/>
<dbReference type="AlphaFoldDB" id="V6LYI1"/>